<protein>
    <recommendedName>
        <fullName evidence="6">HlyD family secretion protein</fullName>
    </recommendedName>
</protein>
<evidence type="ECO:0000256" key="2">
    <source>
        <dbReference type="SAM" id="Coils"/>
    </source>
</evidence>
<feature type="compositionally biased region" description="Basic and acidic residues" evidence="3">
    <location>
        <begin position="155"/>
        <end position="165"/>
    </location>
</feature>
<feature type="region of interest" description="Disordered" evidence="3">
    <location>
        <begin position="127"/>
        <end position="165"/>
    </location>
</feature>
<name>A0A0T5NSK3_9RHOB</name>
<evidence type="ECO:0000313" key="5">
    <source>
        <dbReference type="Proteomes" id="UP000051295"/>
    </source>
</evidence>
<dbReference type="Proteomes" id="UP000051295">
    <property type="component" value="Unassembled WGS sequence"/>
</dbReference>
<keyword evidence="5" id="KW-1185">Reference proteome</keyword>
<dbReference type="STRING" id="1641875.XM53_13905"/>
<sequence length="394" mass="42789">MRYLRLCIGFFLLFGALYVIVVEQMTGASANAFVNAPLLTARAPVAGDVDLPDRAPGAFIKEGSTLFSVEDARADQVRLNDLQLERDLLAADLTSYKAERDARREALRWIESTAGKYAAARTRELEITAGGAPSDPDTSPNRDQPPSESGSLTVDENKLAPDENDPDRFLELSGAFLDGAIEDFAGLEALQLLAARRAIYLDDSAGAAWNMALRQREAETSLTLVEANIARAEEQLAAYETRIERELSRLVKLRGDTLSSPVNGVLWQELTANGVNVQRGDPIMNIADCASVLVTLSVSETIYNSLSTGDTATFRPLGGDEAMQGTVARLAGSGAASVYEGMAVAPSEEHLQRYDVALVVPELRTDPVDGCSIGRTGRVFFDDRPLDILWKFWE</sequence>
<dbReference type="RefSeq" id="WP_057794323.1">
    <property type="nucleotide sequence ID" value="NZ_LAXJ01000016.1"/>
</dbReference>
<evidence type="ECO:0000256" key="1">
    <source>
        <dbReference type="ARBA" id="ARBA00004196"/>
    </source>
</evidence>
<dbReference type="EMBL" id="LAXJ01000016">
    <property type="protein sequence ID" value="KRS11913.1"/>
    <property type="molecule type" value="Genomic_DNA"/>
</dbReference>
<dbReference type="OrthoDB" id="7477732at2"/>
<dbReference type="InterPro" id="IPR050739">
    <property type="entry name" value="MFP"/>
</dbReference>
<comment type="caution">
    <text evidence="4">The sequence shown here is derived from an EMBL/GenBank/DDBJ whole genome shotgun (WGS) entry which is preliminary data.</text>
</comment>
<accession>A0A0T5NSK3</accession>
<proteinExistence type="predicted"/>
<comment type="subcellular location">
    <subcellularLocation>
        <location evidence="1">Cell envelope</location>
    </subcellularLocation>
</comment>
<evidence type="ECO:0000313" key="4">
    <source>
        <dbReference type="EMBL" id="KRS11913.1"/>
    </source>
</evidence>
<dbReference type="GO" id="GO:0030313">
    <property type="term" value="C:cell envelope"/>
    <property type="evidence" value="ECO:0007669"/>
    <property type="project" value="UniProtKB-SubCell"/>
</dbReference>
<dbReference type="PANTHER" id="PTHR30386">
    <property type="entry name" value="MEMBRANE FUSION SUBUNIT OF EMRAB-TOLC MULTIDRUG EFFLUX PUMP"/>
    <property type="match status" value="1"/>
</dbReference>
<dbReference type="PATRIC" id="fig|1641875.4.peg.578"/>
<evidence type="ECO:0000256" key="3">
    <source>
        <dbReference type="SAM" id="MobiDB-lite"/>
    </source>
</evidence>
<organism evidence="4 5">
    <name type="scientific">Roseovarius atlanticus</name>
    <dbReference type="NCBI Taxonomy" id="1641875"/>
    <lineage>
        <taxon>Bacteria</taxon>
        <taxon>Pseudomonadati</taxon>
        <taxon>Pseudomonadota</taxon>
        <taxon>Alphaproteobacteria</taxon>
        <taxon>Rhodobacterales</taxon>
        <taxon>Roseobacteraceae</taxon>
        <taxon>Roseovarius</taxon>
    </lineage>
</organism>
<gene>
    <name evidence="4" type="ORF">XM53_13905</name>
</gene>
<reference evidence="4 5" key="1">
    <citation type="submission" date="2015-04" db="EMBL/GenBank/DDBJ databases">
        <title>The draft genome sequence of Roseovarius sp.R12b.</title>
        <authorList>
            <person name="Li G."/>
            <person name="Lai Q."/>
            <person name="Shao Z."/>
            <person name="Yan P."/>
        </authorList>
    </citation>
    <scope>NUCLEOTIDE SEQUENCE [LARGE SCALE GENOMIC DNA]</scope>
    <source>
        <strain evidence="4 5">R12B</strain>
    </source>
</reference>
<dbReference type="PANTHER" id="PTHR30386:SF19">
    <property type="entry name" value="MULTIDRUG EXPORT PROTEIN EMRA-RELATED"/>
    <property type="match status" value="1"/>
</dbReference>
<feature type="compositionally biased region" description="Polar residues" evidence="3">
    <location>
        <begin position="136"/>
        <end position="154"/>
    </location>
</feature>
<evidence type="ECO:0008006" key="6">
    <source>
        <dbReference type="Google" id="ProtNLM"/>
    </source>
</evidence>
<feature type="coiled-coil region" evidence="2">
    <location>
        <begin position="215"/>
        <end position="256"/>
    </location>
</feature>
<dbReference type="AlphaFoldDB" id="A0A0T5NSK3"/>
<keyword evidence="2" id="KW-0175">Coiled coil</keyword>